<reference evidence="2 3" key="1">
    <citation type="submission" date="2024-10" db="EMBL/GenBank/DDBJ databases">
        <title>The Natural Products Discovery Center: Release of the First 8490 Sequenced Strains for Exploring Actinobacteria Biosynthetic Diversity.</title>
        <authorList>
            <person name="Kalkreuter E."/>
            <person name="Kautsar S.A."/>
            <person name="Yang D."/>
            <person name="Bader C.D."/>
            <person name="Teijaro C.N."/>
            <person name="Fluegel L."/>
            <person name="Davis C.M."/>
            <person name="Simpson J.R."/>
            <person name="Lauterbach L."/>
            <person name="Steele A.D."/>
            <person name="Gui C."/>
            <person name="Meng S."/>
            <person name="Li G."/>
            <person name="Viehrig K."/>
            <person name="Ye F."/>
            <person name="Su P."/>
            <person name="Kiefer A.F."/>
            <person name="Nichols A."/>
            <person name="Cepeda A.J."/>
            <person name="Yan W."/>
            <person name="Fan B."/>
            <person name="Jiang Y."/>
            <person name="Adhikari A."/>
            <person name="Zheng C.-J."/>
            <person name="Schuster L."/>
            <person name="Cowan T.M."/>
            <person name="Smanski M.J."/>
            <person name="Chevrette M.G."/>
            <person name="De Carvalho L.P.S."/>
            <person name="Shen B."/>
        </authorList>
    </citation>
    <scope>NUCLEOTIDE SEQUENCE [LARGE SCALE GENOMIC DNA]</scope>
    <source>
        <strain evidence="2 3">NPDC077409</strain>
    </source>
</reference>
<dbReference type="Pfam" id="PF15919">
    <property type="entry name" value="HicB_lk_antitox"/>
    <property type="match status" value="1"/>
</dbReference>
<proteinExistence type="predicted"/>
<accession>A0ABW8BR68</accession>
<dbReference type="SUPFAM" id="SSF143100">
    <property type="entry name" value="TTHA1013/TTHA0281-like"/>
    <property type="match status" value="1"/>
</dbReference>
<sequence>MLFPIAIERGDKCHAYGVVVSGCHSAGDTFENALANAHYIRGFL</sequence>
<evidence type="ECO:0000313" key="2">
    <source>
        <dbReference type="EMBL" id="MFI8749108.1"/>
    </source>
</evidence>
<name>A0ABW8BR68_9GAMM</name>
<organism evidence="2 3">
    <name type="scientific">Vreelandella lionensis</name>
    <dbReference type="NCBI Taxonomy" id="1144478"/>
    <lineage>
        <taxon>Bacteria</taxon>
        <taxon>Pseudomonadati</taxon>
        <taxon>Pseudomonadota</taxon>
        <taxon>Gammaproteobacteria</taxon>
        <taxon>Oceanospirillales</taxon>
        <taxon>Halomonadaceae</taxon>
        <taxon>Vreelandella</taxon>
    </lineage>
</organism>
<protein>
    <submittedName>
        <fullName evidence="2">Type II toxin-antitoxin system HicB family antitoxin</fullName>
    </submittedName>
</protein>
<dbReference type="InterPro" id="IPR035069">
    <property type="entry name" value="TTHA1013/TTHA0281-like"/>
</dbReference>
<dbReference type="EMBL" id="JBITWC010000004">
    <property type="protein sequence ID" value="MFI8749108.1"/>
    <property type="molecule type" value="Genomic_DNA"/>
</dbReference>
<dbReference type="Proteomes" id="UP001614338">
    <property type="component" value="Unassembled WGS sequence"/>
</dbReference>
<keyword evidence="3" id="KW-1185">Reference proteome</keyword>
<feature type="domain" description="HicB-like antitoxin of toxin-antitoxin system" evidence="1">
    <location>
        <begin position="3"/>
        <end position="38"/>
    </location>
</feature>
<comment type="caution">
    <text evidence="2">The sequence shown here is derived from an EMBL/GenBank/DDBJ whole genome shotgun (WGS) entry which is preliminary data.</text>
</comment>
<dbReference type="RefSeq" id="WP_399842442.1">
    <property type="nucleotide sequence ID" value="NZ_JBITWC010000004.1"/>
</dbReference>
<dbReference type="InterPro" id="IPR031807">
    <property type="entry name" value="HicB-like"/>
</dbReference>
<evidence type="ECO:0000259" key="1">
    <source>
        <dbReference type="Pfam" id="PF15919"/>
    </source>
</evidence>
<evidence type="ECO:0000313" key="3">
    <source>
        <dbReference type="Proteomes" id="UP001614338"/>
    </source>
</evidence>
<gene>
    <name evidence="2" type="ORF">ACIGG6_03730</name>
</gene>